<dbReference type="NCBIfam" id="NF045521">
    <property type="entry name" value="rhoda_near_glyco"/>
    <property type="match status" value="1"/>
</dbReference>
<evidence type="ECO:0000313" key="3">
    <source>
        <dbReference type="Proteomes" id="UP001610100"/>
    </source>
</evidence>
<evidence type="ECO:0000313" key="2">
    <source>
        <dbReference type="EMBL" id="MFH6771127.1"/>
    </source>
</evidence>
<dbReference type="PANTHER" id="PTHR43031">
    <property type="entry name" value="FAD-DEPENDENT OXIDOREDUCTASE"/>
    <property type="match status" value="1"/>
</dbReference>
<keyword evidence="3" id="KW-1185">Reference proteome</keyword>
<dbReference type="PROSITE" id="PS50206">
    <property type="entry name" value="RHODANESE_3"/>
    <property type="match status" value="1"/>
</dbReference>
<protein>
    <submittedName>
        <fullName evidence="2">Rhodanese-like domain-containing protein</fullName>
    </submittedName>
</protein>
<dbReference type="EMBL" id="JBAWKB010000001">
    <property type="protein sequence ID" value="MFH6771127.1"/>
    <property type="molecule type" value="Genomic_DNA"/>
</dbReference>
<gene>
    <name evidence="2" type="ORF">V8G58_04205</name>
</gene>
<dbReference type="SUPFAM" id="SSF52821">
    <property type="entry name" value="Rhodanese/Cell cycle control phosphatase"/>
    <property type="match status" value="1"/>
</dbReference>
<dbReference type="PANTHER" id="PTHR43031:SF1">
    <property type="entry name" value="PYRIDINE NUCLEOTIDE-DISULPHIDE OXIDOREDUCTASE"/>
    <property type="match status" value="1"/>
</dbReference>
<dbReference type="InterPro" id="IPR036873">
    <property type="entry name" value="Rhodanese-like_dom_sf"/>
</dbReference>
<dbReference type="CDD" id="cd00158">
    <property type="entry name" value="RHOD"/>
    <property type="match status" value="1"/>
</dbReference>
<dbReference type="Pfam" id="PF00581">
    <property type="entry name" value="Rhodanese"/>
    <property type="match status" value="1"/>
</dbReference>
<dbReference type="SMART" id="SM00450">
    <property type="entry name" value="RHOD"/>
    <property type="match status" value="1"/>
</dbReference>
<accession>A0ABW7MWB8</accession>
<dbReference type="Gene3D" id="3.40.250.10">
    <property type="entry name" value="Rhodanese-like domain"/>
    <property type="match status" value="1"/>
</dbReference>
<dbReference type="Proteomes" id="UP001610100">
    <property type="component" value="Unassembled WGS sequence"/>
</dbReference>
<reference evidence="2 3" key="1">
    <citation type="submission" date="2024-02" db="EMBL/GenBank/DDBJ databases">
        <title>A Gaetbulibacter species isolated from tidal flats and genomic insights of their niches.</title>
        <authorList>
            <person name="Ye Y."/>
        </authorList>
    </citation>
    <scope>NUCLEOTIDE SEQUENCE [LARGE SCALE GENOMIC DNA]</scope>
    <source>
        <strain evidence="2 3">KYW382</strain>
    </source>
</reference>
<dbReference type="InterPro" id="IPR050229">
    <property type="entry name" value="GlpE_sulfurtransferase"/>
</dbReference>
<sequence length="164" mass="18873">MKKGVIFLFLVGTLTCFSQNSLVNVLKKYNKNEVSYIMPDQLNPDNPKLILLDARENKEYQVSHIKNAKEVGYKHFDLKRTEALIPNKTSNIVVYCTIGVRSENIATKLKKAGYSNVFNLYGGIIEWKNKKHLVYNKQNKLTDSIHTFSKPWGKWLTNGISVYD</sequence>
<feature type="domain" description="Rhodanese" evidence="1">
    <location>
        <begin position="45"/>
        <end position="136"/>
    </location>
</feature>
<name>A0ABW7MWB8_9FLAO</name>
<organism evidence="2 3">
    <name type="scientific">Gaetbulibacter aestuarii</name>
    <dbReference type="NCBI Taxonomy" id="1502358"/>
    <lineage>
        <taxon>Bacteria</taxon>
        <taxon>Pseudomonadati</taxon>
        <taxon>Bacteroidota</taxon>
        <taxon>Flavobacteriia</taxon>
        <taxon>Flavobacteriales</taxon>
        <taxon>Flavobacteriaceae</taxon>
        <taxon>Gaetbulibacter</taxon>
    </lineage>
</organism>
<proteinExistence type="predicted"/>
<comment type="caution">
    <text evidence="2">The sequence shown here is derived from an EMBL/GenBank/DDBJ whole genome shotgun (WGS) entry which is preliminary data.</text>
</comment>
<dbReference type="RefSeq" id="WP_344740049.1">
    <property type="nucleotide sequence ID" value="NZ_BAABAY010000001.1"/>
</dbReference>
<evidence type="ECO:0000259" key="1">
    <source>
        <dbReference type="PROSITE" id="PS50206"/>
    </source>
</evidence>
<dbReference type="InterPro" id="IPR001763">
    <property type="entry name" value="Rhodanese-like_dom"/>
</dbReference>